<dbReference type="Gene3D" id="4.10.320.10">
    <property type="entry name" value="E3-binding domain"/>
    <property type="match status" value="1"/>
</dbReference>
<feature type="region of interest" description="Disordered" evidence="13">
    <location>
        <begin position="158"/>
        <end position="186"/>
    </location>
</feature>
<dbReference type="Proteomes" id="UP000019062">
    <property type="component" value="Unassembled WGS sequence"/>
</dbReference>
<dbReference type="InterPro" id="IPR000089">
    <property type="entry name" value="Biotin_lipoyl"/>
</dbReference>
<accession>W4ELI3</accession>
<dbReference type="PATRIC" id="fig|1227360.4.peg.3908"/>
<comment type="subunit">
    <text evidence="4">Forms a 24-polypeptide structural core with octahedral symmetry. Part of the 2-oxoglutarate dehydrogenase (OGDH) complex composed of E1 (2-oxoglutarate dehydrogenase), E2 (dihydrolipoamide succinyltransferase) and E3 (dihydrolipoamide dehydrogenase); the complex contains multiple copies of the three enzymatic components (E1, E2 and E3).</text>
</comment>
<dbReference type="GO" id="GO:0045252">
    <property type="term" value="C:oxoglutarate dehydrogenase complex"/>
    <property type="evidence" value="ECO:0007669"/>
    <property type="project" value="UniProtKB-UniRule"/>
</dbReference>
<dbReference type="InterPro" id="IPR050537">
    <property type="entry name" value="2-oxoacid_dehydrogenase"/>
</dbReference>
<dbReference type="PROSITE" id="PS50968">
    <property type="entry name" value="BIOTINYL_LIPOYL"/>
    <property type="match status" value="1"/>
</dbReference>
<protein>
    <recommendedName>
        <fullName evidence="6 12">Dihydrolipoyllysine-residue succinyltransferase component of 2-oxoglutarate dehydrogenase complex</fullName>
        <ecNumber evidence="5 12">2.3.1.61</ecNumber>
    </recommendedName>
    <alternativeName>
        <fullName evidence="12">2-oxoglutarate dehydrogenase complex component E2</fullName>
    </alternativeName>
</protein>
<evidence type="ECO:0000256" key="11">
    <source>
        <dbReference type="ARBA" id="ARBA00052761"/>
    </source>
</evidence>
<dbReference type="InterPro" id="IPR003016">
    <property type="entry name" value="2-oxoA_DH_lipoyl-BS"/>
</dbReference>
<dbReference type="Gene3D" id="2.40.50.100">
    <property type="match status" value="1"/>
</dbReference>
<dbReference type="CDD" id="cd06849">
    <property type="entry name" value="lipoyl_domain"/>
    <property type="match status" value="1"/>
</dbReference>
<evidence type="ECO:0000259" key="15">
    <source>
        <dbReference type="PROSITE" id="PS51826"/>
    </source>
</evidence>
<dbReference type="GO" id="GO:0006099">
    <property type="term" value="P:tricarboxylic acid cycle"/>
    <property type="evidence" value="ECO:0007669"/>
    <property type="project" value="UniProtKB-UniRule"/>
</dbReference>
<evidence type="ECO:0000313" key="16">
    <source>
        <dbReference type="EMBL" id="ETT80882.1"/>
    </source>
</evidence>
<dbReference type="SUPFAM" id="SSF51230">
    <property type="entry name" value="Single hybrid motif"/>
    <property type="match status" value="1"/>
</dbReference>
<feature type="domain" description="Peripheral subunit-binding (PSBD)" evidence="15">
    <location>
        <begin position="124"/>
        <end position="161"/>
    </location>
</feature>
<dbReference type="InterPro" id="IPR036625">
    <property type="entry name" value="E3-bd_dom_sf"/>
</dbReference>
<dbReference type="GO" id="GO:0005829">
    <property type="term" value="C:cytosol"/>
    <property type="evidence" value="ECO:0007669"/>
    <property type="project" value="TreeGrafter"/>
</dbReference>
<feature type="region of interest" description="Disordered" evidence="13">
    <location>
        <begin position="82"/>
        <end position="104"/>
    </location>
</feature>
<dbReference type="GO" id="GO:0033512">
    <property type="term" value="P:L-lysine catabolic process to acetyl-CoA via saccharopine"/>
    <property type="evidence" value="ECO:0007669"/>
    <property type="project" value="UniProtKB-UniRule"/>
</dbReference>
<evidence type="ECO:0000256" key="2">
    <source>
        <dbReference type="ARBA" id="ARBA00005145"/>
    </source>
</evidence>
<evidence type="ECO:0000256" key="6">
    <source>
        <dbReference type="ARBA" id="ARBA00019511"/>
    </source>
</evidence>
<evidence type="ECO:0000259" key="14">
    <source>
        <dbReference type="PROSITE" id="PS50968"/>
    </source>
</evidence>
<proteinExistence type="inferred from homology"/>
<dbReference type="GO" id="GO:0004149">
    <property type="term" value="F:dihydrolipoyllysine-residue succinyltransferase activity"/>
    <property type="evidence" value="ECO:0007669"/>
    <property type="project" value="UniProtKB-UniRule"/>
</dbReference>
<keyword evidence="17" id="KW-1185">Reference proteome</keyword>
<dbReference type="PANTHER" id="PTHR43416:SF5">
    <property type="entry name" value="DIHYDROLIPOYLLYSINE-RESIDUE SUCCINYLTRANSFERASE COMPONENT OF 2-OXOGLUTARATE DEHYDROGENASE COMPLEX, MITOCHONDRIAL"/>
    <property type="match status" value="1"/>
</dbReference>
<reference evidence="16 17" key="1">
    <citation type="journal article" date="2014" name="BMC Genomics">
        <title>Genomic comparison of sporeforming bacilli isolated from milk.</title>
        <authorList>
            <person name="Moreno Switt A.I."/>
            <person name="Andrus A.D."/>
            <person name="Ranieri M.L."/>
            <person name="Orsi R.H."/>
            <person name="Ivy R."/>
            <person name="den Bakker H.C."/>
            <person name="Martin N.H."/>
            <person name="Wiedmann M."/>
            <person name="Boor K.J."/>
        </authorList>
    </citation>
    <scope>NUCLEOTIDE SEQUENCE [LARGE SCALE GENOMIC DNA]</scope>
    <source>
        <strain evidence="16 17">FSL R5-213</strain>
    </source>
</reference>
<dbReference type="Pfam" id="PF02817">
    <property type="entry name" value="E3_binding"/>
    <property type="match status" value="1"/>
</dbReference>
<dbReference type="FunFam" id="3.30.559.10:FF:000007">
    <property type="entry name" value="Dihydrolipoamide acetyltransferase component of pyruvate dehydrogenase complex"/>
    <property type="match status" value="1"/>
</dbReference>
<organism evidence="16 17">
    <name type="scientific">Viridibacillus arenosi FSL R5-213</name>
    <dbReference type="NCBI Taxonomy" id="1227360"/>
    <lineage>
        <taxon>Bacteria</taxon>
        <taxon>Bacillati</taxon>
        <taxon>Bacillota</taxon>
        <taxon>Bacilli</taxon>
        <taxon>Bacillales</taxon>
        <taxon>Caryophanaceae</taxon>
        <taxon>Viridibacillus</taxon>
    </lineage>
</organism>
<dbReference type="SUPFAM" id="SSF47005">
    <property type="entry name" value="Peripheral subunit-binding domain of 2-oxo acid dehydrogenase complex"/>
    <property type="match status" value="1"/>
</dbReference>
<dbReference type="InterPro" id="IPR023213">
    <property type="entry name" value="CAT-like_dom_sf"/>
</dbReference>
<dbReference type="InterPro" id="IPR004167">
    <property type="entry name" value="PSBD"/>
</dbReference>
<comment type="catalytic activity">
    <reaction evidence="11 12">
        <text>N(6)-[(R)-dihydrolipoyl]-L-lysyl-[protein] + succinyl-CoA = N(6)-[(R)-S(8)-succinyldihydrolipoyl]-L-lysyl-[protein] + CoA</text>
        <dbReference type="Rhea" id="RHEA:15213"/>
        <dbReference type="Rhea" id="RHEA-COMP:10475"/>
        <dbReference type="Rhea" id="RHEA-COMP:20092"/>
        <dbReference type="ChEBI" id="CHEBI:57287"/>
        <dbReference type="ChEBI" id="CHEBI:57292"/>
        <dbReference type="ChEBI" id="CHEBI:83100"/>
        <dbReference type="ChEBI" id="CHEBI:83120"/>
        <dbReference type="EC" id="2.3.1.61"/>
    </reaction>
</comment>
<dbReference type="NCBIfam" id="TIGR01347">
    <property type="entry name" value="sucB"/>
    <property type="match status" value="1"/>
</dbReference>
<evidence type="ECO:0000256" key="5">
    <source>
        <dbReference type="ARBA" id="ARBA00012945"/>
    </source>
</evidence>
<dbReference type="EC" id="2.3.1.61" evidence="5 12"/>
<comment type="cofactor">
    <cofactor evidence="12">
        <name>(R)-lipoate</name>
        <dbReference type="ChEBI" id="CHEBI:83088"/>
    </cofactor>
    <text evidence="12">Binds 1 lipoyl cofactor covalently.</text>
</comment>
<keyword evidence="7 12" id="KW-0816">Tricarboxylic acid cycle</keyword>
<dbReference type="eggNOG" id="COG0508">
    <property type="taxonomic scope" value="Bacteria"/>
</dbReference>
<dbReference type="Pfam" id="PF00198">
    <property type="entry name" value="2-oxoacid_dh"/>
    <property type="match status" value="1"/>
</dbReference>
<keyword evidence="8 12" id="KW-0808">Transferase</keyword>
<dbReference type="PANTHER" id="PTHR43416">
    <property type="entry name" value="DIHYDROLIPOYLLYSINE-RESIDUE SUCCINYLTRANSFERASE COMPONENT OF 2-OXOGLUTARATE DEHYDROGENASE COMPLEX, MITOCHONDRIAL-RELATED"/>
    <property type="match status" value="1"/>
</dbReference>
<comment type="function">
    <text evidence="1 12">E2 component of the 2-oxoglutarate dehydrogenase (OGDH) complex which catalyzes the second step in the conversion of 2-oxoglutarate to succinyl-CoA and CO(2).</text>
</comment>
<evidence type="ECO:0000256" key="3">
    <source>
        <dbReference type="ARBA" id="ARBA00007317"/>
    </source>
</evidence>
<dbReference type="AlphaFoldDB" id="W4ELI3"/>
<sequence>MAEIIVPELAESITEGTIAQWVKKPGDKVEKGEFIVELETDKVNAEIISEEAGILKEILAEEGDTVLVGAVIAIVEAGDAAATPATPAPTPAAEEAAPAPAVEAPKAAPAPVVVEESSSTERVIASPAARKLAREKGIDLASVSPVDPQGRVRVQDVAAHGTASAAPAAKPAEAPKAATPAVDESRVTVEKMSRRRQTIATRLLEVKQSTAMLTTFNEIDMTNVMALRSRKKDQFQEKHDGTRLGFMSFFTKAVVAALKKYPYVNAQIVGNEIHLNNFYDVGVAVSTDDGLVVPVVRDCDRKNFAEIEDAIGGLAKKARDKKLQIADLQGGSFTITNGGVFGSLMSTPIMNGTQAAILGMHTIQKRPIAVGDEVQIRPMMYVALSYDHRIIDGKDSVGFLKTVKELLENPEDLLLES</sequence>
<evidence type="ECO:0000256" key="8">
    <source>
        <dbReference type="ARBA" id="ARBA00022679"/>
    </source>
</evidence>
<dbReference type="InterPro" id="IPR001078">
    <property type="entry name" value="2-oxoacid_DH_actylTfrase"/>
</dbReference>
<dbReference type="PROSITE" id="PS51826">
    <property type="entry name" value="PSBD"/>
    <property type="match status" value="1"/>
</dbReference>
<evidence type="ECO:0000256" key="12">
    <source>
        <dbReference type="RuleBase" id="RU361138"/>
    </source>
</evidence>
<dbReference type="PROSITE" id="PS00189">
    <property type="entry name" value="LIPOYL"/>
    <property type="match status" value="1"/>
</dbReference>
<dbReference type="Gene3D" id="3.30.559.10">
    <property type="entry name" value="Chloramphenicol acetyltransferase-like domain"/>
    <property type="match status" value="1"/>
</dbReference>
<comment type="pathway">
    <text evidence="2 12">Amino-acid degradation; L-lysine degradation via saccharopine pathway; glutaryl-CoA from L-lysine: step 6/6.</text>
</comment>
<evidence type="ECO:0000256" key="13">
    <source>
        <dbReference type="SAM" id="MobiDB-lite"/>
    </source>
</evidence>
<dbReference type="Pfam" id="PF00364">
    <property type="entry name" value="Biotin_lipoyl"/>
    <property type="match status" value="1"/>
</dbReference>
<dbReference type="RefSeq" id="WP_038189860.1">
    <property type="nucleotide sequence ID" value="NZ_ASQA01000042.1"/>
</dbReference>
<dbReference type="InterPro" id="IPR011053">
    <property type="entry name" value="Single_hybrid_motif"/>
</dbReference>
<feature type="compositionally biased region" description="Low complexity" evidence="13">
    <location>
        <begin position="158"/>
        <end position="181"/>
    </location>
</feature>
<evidence type="ECO:0000256" key="9">
    <source>
        <dbReference type="ARBA" id="ARBA00022823"/>
    </source>
</evidence>
<feature type="domain" description="Lipoyl-binding" evidence="14">
    <location>
        <begin position="1"/>
        <end position="76"/>
    </location>
</feature>
<comment type="similarity">
    <text evidence="3 12">Belongs to the 2-oxoacid dehydrogenase family.</text>
</comment>
<evidence type="ECO:0000256" key="7">
    <source>
        <dbReference type="ARBA" id="ARBA00022532"/>
    </source>
</evidence>
<evidence type="ECO:0000256" key="4">
    <source>
        <dbReference type="ARBA" id="ARBA00011666"/>
    </source>
</evidence>
<keyword evidence="10 12" id="KW-0012">Acyltransferase</keyword>
<dbReference type="InterPro" id="IPR006255">
    <property type="entry name" value="SucB"/>
</dbReference>
<name>W4ELI3_9BACL</name>
<evidence type="ECO:0000256" key="10">
    <source>
        <dbReference type="ARBA" id="ARBA00023315"/>
    </source>
</evidence>
<dbReference type="UniPathway" id="UPA00868">
    <property type="reaction ID" value="UER00840"/>
</dbReference>
<dbReference type="NCBIfam" id="NF004309">
    <property type="entry name" value="PRK05704.1"/>
    <property type="match status" value="1"/>
</dbReference>
<comment type="caution">
    <text evidence="16">The sequence shown here is derived from an EMBL/GenBank/DDBJ whole genome shotgun (WGS) entry which is preliminary data.</text>
</comment>
<dbReference type="SUPFAM" id="SSF52777">
    <property type="entry name" value="CoA-dependent acyltransferases"/>
    <property type="match status" value="1"/>
</dbReference>
<evidence type="ECO:0000313" key="17">
    <source>
        <dbReference type="Proteomes" id="UP000019062"/>
    </source>
</evidence>
<dbReference type="EMBL" id="ASQA01000042">
    <property type="protein sequence ID" value="ETT80882.1"/>
    <property type="molecule type" value="Genomic_DNA"/>
</dbReference>
<evidence type="ECO:0000256" key="1">
    <source>
        <dbReference type="ARBA" id="ARBA00004052"/>
    </source>
</evidence>
<gene>
    <name evidence="16" type="ORF">C176_19244</name>
</gene>
<keyword evidence="9 12" id="KW-0450">Lipoyl</keyword>